<feature type="domain" description="Fibronectin type-III" evidence="14">
    <location>
        <begin position="640"/>
        <end position="737"/>
    </location>
</feature>
<keyword evidence="9" id="KW-1015">Disulfide bond</keyword>
<name>A0AAV6GH69_9TELE</name>
<keyword evidence="12" id="KW-0393">Immunoglobulin domain</keyword>
<dbReference type="SMART" id="SM00409">
    <property type="entry name" value="IG"/>
    <property type="match status" value="5"/>
</dbReference>
<organism evidence="15 16">
    <name type="scientific">Alosa alosa</name>
    <name type="common">allis shad</name>
    <dbReference type="NCBI Taxonomy" id="278164"/>
    <lineage>
        <taxon>Eukaryota</taxon>
        <taxon>Metazoa</taxon>
        <taxon>Chordata</taxon>
        <taxon>Craniata</taxon>
        <taxon>Vertebrata</taxon>
        <taxon>Euteleostomi</taxon>
        <taxon>Actinopterygii</taxon>
        <taxon>Neopterygii</taxon>
        <taxon>Teleostei</taxon>
        <taxon>Clupei</taxon>
        <taxon>Clupeiformes</taxon>
        <taxon>Clupeoidei</taxon>
        <taxon>Clupeidae</taxon>
        <taxon>Alosa</taxon>
    </lineage>
</organism>
<keyword evidence="7" id="KW-0130">Cell adhesion</keyword>
<dbReference type="AlphaFoldDB" id="A0AAV6GH69"/>
<comment type="subcellular location">
    <subcellularLocation>
        <location evidence="1">Cell membrane</location>
        <topology evidence="1">Lipid-anchor</topology>
        <topology evidence="1">GPI-anchor</topology>
    </subcellularLocation>
</comment>
<keyword evidence="11" id="KW-0449">Lipoprotein</keyword>
<dbReference type="InterPro" id="IPR013098">
    <property type="entry name" value="Ig_I-set"/>
</dbReference>
<gene>
    <name evidence="15" type="ORF">AALO_G00159730</name>
</gene>
<dbReference type="InterPro" id="IPR003599">
    <property type="entry name" value="Ig_sub"/>
</dbReference>
<evidence type="ECO:0000256" key="8">
    <source>
        <dbReference type="ARBA" id="ARBA00023136"/>
    </source>
</evidence>
<evidence type="ECO:0000313" key="15">
    <source>
        <dbReference type="EMBL" id="KAG5274150.1"/>
    </source>
</evidence>
<evidence type="ECO:0000256" key="4">
    <source>
        <dbReference type="ARBA" id="ARBA00022622"/>
    </source>
</evidence>
<dbReference type="Pfam" id="PF07679">
    <property type="entry name" value="I-set"/>
    <property type="match status" value="1"/>
</dbReference>
<feature type="domain" description="Fibronectin type-III" evidence="14">
    <location>
        <begin position="742"/>
        <end position="835"/>
    </location>
</feature>
<dbReference type="FunFam" id="2.60.40.10:FF:000052">
    <property type="entry name" value="Contactin 1"/>
    <property type="match status" value="1"/>
</dbReference>
<evidence type="ECO:0000256" key="12">
    <source>
        <dbReference type="ARBA" id="ARBA00023319"/>
    </source>
</evidence>
<dbReference type="SUPFAM" id="SSF49265">
    <property type="entry name" value="Fibronectin type III"/>
    <property type="match status" value="2"/>
</dbReference>
<dbReference type="PANTHER" id="PTHR44170">
    <property type="entry name" value="PROTEIN SIDEKICK"/>
    <property type="match status" value="1"/>
</dbReference>
<keyword evidence="8" id="KW-0472">Membrane</keyword>
<dbReference type="FunFam" id="2.60.40.10:FF:000044">
    <property type="entry name" value="Contactin 1"/>
    <property type="match status" value="1"/>
</dbReference>
<evidence type="ECO:0000259" key="14">
    <source>
        <dbReference type="PROSITE" id="PS50853"/>
    </source>
</evidence>
<dbReference type="SMART" id="SM00408">
    <property type="entry name" value="IGc2"/>
    <property type="match status" value="4"/>
</dbReference>
<dbReference type="FunFam" id="2.60.40.10:FF:000028">
    <property type="entry name" value="Neuronal cell adhesion molecule"/>
    <property type="match status" value="1"/>
</dbReference>
<dbReference type="InterPro" id="IPR007110">
    <property type="entry name" value="Ig-like_dom"/>
</dbReference>
<dbReference type="FunFam" id="2.60.40.10:FF:000054">
    <property type="entry name" value="Contactin 1"/>
    <property type="match status" value="1"/>
</dbReference>
<dbReference type="GO" id="GO:0098632">
    <property type="term" value="F:cell-cell adhesion mediator activity"/>
    <property type="evidence" value="ECO:0007669"/>
    <property type="project" value="TreeGrafter"/>
</dbReference>
<dbReference type="FunFam" id="2.60.40.10:FF:000005">
    <property type="entry name" value="Neuronal cell adhesion molecule"/>
    <property type="match status" value="1"/>
</dbReference>
<comment type="similarity">
    <text evidence="2">Belongs to the immunoglobulin superfamily. Contactin family.</text>
</comment>
<feature type="domain" description="Ig-like" evidence="13">
    <location>
        <begin position="261"/>
        <end position="338"/>
    </location>
</feature>
<feature type="domain" description="Ig-like" evidence="13">
    <location>
        <begin position="167"/>
        <end position="256"/>
    </location>
</feature>
<dbReference type="FunFam" id="2.60.40.10:FF:000004">
    <property type="entry name" value="DCC isoform 1"/>
    <property type="match status" value="2"/>
</dbReference>
<dbReference type="SMART" id="SM00060">
    <property type="entry name" value="FN3"/>
    <property type="match status" value="4"/>
</dbReference>
<dbReference type="CDD" id="cd00063">
    <property type="entry name" value="FN3"/>
    <property type="match status" value="3"/>
</dbReference>
<dbReference type="GO" id="GO:0007411">
    <property type="term" value="P:axon guidance"/>
    <property type="evidence" value="ECO:0007669"/>
    <property type="project" value="TreeGrafter"/>
</dbReference>
<accession>A0AAV6GH69</accession>
<evidence type="ECO:0000313" key="16">
    <source>
        <dbReference type="Proteomes" id="UP000823561"/>
    </source>
</evidence>
<dbReference type="GO" id="GO:0030424">
    <property type="term" value="C:axon"/>
    <property type="evidence" value="ECO:0007669"/>
    <property type="project" value="TreeGrafter"/>
</dbReference>
<dbReference type="GO" id="GO:0005886">
    <property type="term" value="C:plasma membrane"/>
    <property type="evidence" value="ECO:0007669"/>
    <property type="project" value="UniProtKB-SubCell"/>
</dbReference>
<dbReference type="PROSITE" id="PS50853">
    <property type="entry name" value="FN3"/>
    <property type="match status" value="3"/>
</dbReference>
<evidence type="ECO:0000256" key="3">
    <source>
        <dbReference type="ARBA" id="ARBA00022475"/>
    </source>
</evidence>
<evidence type="ECO:0000256" key="11">
    <source>
        <dbReference type="ARBA" id="ARBA00023288"/>
    </source>
</evidence>
<dbReference type="PROSITE" id="PS50835">
    <property type="entry name" value="IG_LIKE"/>
    <property type="match status" value="5"/>
</dbReference>
<dbReference type="GO" id="GO:0098552">
    <property type="term" value="C:side of membrane"/>
    <property type="evidence" value="ECO:0007669"/>
    <property type="project" value="UniProtKB-KW"/>
</dbReference>
<keyword evidence="16" id="KW-1185">Reference proteome</keyword>
<sequence>MSKWRFEKVEIDFKKSANNHYRLEGGNLVISNPDKSKHVGNYTCEATNDYGTVVSMKASVQFGFLDMFSTEEREAVHVKEGQGAVLLCAPPPHYPDDLSYRWMLNEFPIFIPPTDRQFVSQTTGNLYISKVVAADSGNYSCFVSSRSIAKSVFSKFIPLVPLSERFPRKYRADINVMFPETNALVGQNITLECFALGNPIPKIRWNKVDGELPPAHEISMAGGQLHLMNVQYEDEGIYECEAINIKGKHKHKAKVNVEAAPEWVEHIVSAERDIGSSYTMSCEASGKPKPHIRWMKNGHPQYGMHQLKFSELTFKDSGMYQCIAENRHGVLHANAELRVFAGGPTFEHNPLKRKTLAAKNSRVVIECKPRAAPKPTFSWSKGTELLSNSSRILIWDDGSLEIINVTKADEGSYTCFAENGRGTGNSTGFLSITDATKITLAPANADVTVGEAVRMQCAASHDSTLDITFIWSLDGRAIDFDRDREHYERVDGDSGGEMLIKSTQLNHAGRYTCTAQTPVDNVTASADLVVRGPPGPPGGVRLDEVRDRSVRLTWSQGKDNHSPISKYTVQYRDMRSGGQWKEAVTSPPHVEGNTDTASVVDLIPYTEYEFRVIATNTLGTGDPSDPSQKVTTLESVPVVAPSDVGGGGGSSRELTITWTPVQPEYYYGKNFGYIVAFKREDSMEWLKVTVADPQARRYVHKDSTIPPFTKFDVKVKAFNNEGEGPFSIPASVYSAVDVPSVTPGVIDSRALSATEAILFWAPVMQSIEGYQLKYWRKEVENESTNPPIMVSSMDNHTRVERLRPNSLYVVEVRAYNSAGLGPPKRAELVTRKPPPSRPPKIVSTKLNPSGTSFNIAWEHLASLANESKVEGYKILYRQDSHATGILYSTPKQHIDLPMPKDGEPLVEVRAYTEGGDGAVAQVRVSGSQLGGAGMTAPSLGLATLLLVALSCAGL</sequence>
<feature type="domain" description="Ig-like" evidence="13">
    <location>
        <begin position="66"/>
        <end position="153"/>
    </location>
</feature>
<protein>
    <recommendedName>
        <fullName evidence="17">Contactin 1</fullName>
    </recommendedName>
</protein>
<keyword evidence="3" id="KW-1003">Cell membrane</keyword>
<dbReference type="InterPro" id="IPR003598">
    <property type="entry name" value="Ig_sub2"/>
</dbReference>
<evidence type="ECO:0000256" key="10">
    <source>
        <dbReference type="ARBA" id="ARBA00023180"/>
    </source>
</evidence>
<evidence type="ECO:0000256" key="7">
    <source>
        <dbReference type="ARBA" id="ARBA00022889"/>
    </source>
</evidence>
<proteinExistence type="inferred from homology"/>
<feature type="domain" description="Ig-like" evidence="13">
    <location>
        <begin position="436"/>
        <end position="529"/>
    </location>
</feature>
<evidence type="ECO:0000256" key="9">
    <source>
        <dbReference type="ARBA" id="ARBA00023157"/>
    </source>
</evidence>
<feature type="domain" description="Fibronectin type-III" evidence="14">
    <location>
        <begin position="536"/>
        <end position="635"/>
    </location>
</feature>
<dbReference type="Pfam" id="PF00041">
    <property type="entry name" value="fn3"/>
    <property type="match status" value="2"/>
</dbReference>
<keyword evidence="10" id="KW-0325">Glycoprotein</keyword>
<evidence type="ECO:0000256" key="1">
    <source>
        <dbReference type="ARBA" id="ARBA00004609"/>
    </source>
</evidence>
<dbReference type="Proteomes" id="UP000823561">
    <property type="component" value="Chromosome 11"/>
</dbReference>
<keyword evidence="4" id="KW-0336">GPI-anchor</keyword>
<dbReference type="SUPFAM" id="SSF48726">
    <property type="entry name" value="Immunoglobulin"/>
    <property type="match status" value="6"/>
</dbReference>
<dbReference type="FunFam" id="2.60.40.10:FF:000035">
    <property type="entry name" value="Contactin 1"/>
    <property type="match status" value="1"/>
</dbReference>
<evidence type="ECO:0000256" key="5">
    <source>
        <dbReference type="ARBA" id="ARBA00022729"/>
    </source>
</evidence>
<dbReference type="InterPro" id="IPR036179">
    <property type="entry name" value="Ig-like_dom_sf"/>
</dbReference>
<dbReference type="Gene3D" id="2.60.40.10">
    <property type="entry name" value="Immunoglobulins"/>
    <property type="match status" value="10"/>
</dbReference>
<comment type="caution">
    <text evidence="15">The sequence shown here is derived from an EMBL/GenBank/DDBJ whole genome shotgun (WGS) entry which is preliminary data.</text>
</comment>
<evidence type="ECO:0008006" key="17">
    <source>
        <dbReference type="Google" id="ProtNLM"/>
    </source>
</evidence>
<evidence type="ECO:0000259" key="13">
    <source>
        <dbReference type="PROSITE" id="PS50835"/>
    </source>
</evidence>
<keyword evidence="6" id="KW-0677">Repeat</keyword>
<evidence type="ECO:0000256" key="6">
    <source>
        <dbReference type="ARBA" id="ARBA00022737"/>
    </source>
</evidence>
<dbReference type="EMBL" id="JADWDJ010000011">
    <property type="protein sequence ID" value="KAG5274150.1"/>
    <property type="molecule type" value="Genomic_DNA"/>
</dbReference>
<dbReference type="InterPro" id="IPR003961">
    <property type="entry name" value="FN3_dom"/>
</dbReference>
<dbReference type="Pfam" id="PF13927">
    <property type="entry name" value="Ig_3"/>
    <property type="match status" value="4"/>
</dbReference>
<dbReference type="PANTHER" id="PTHR44170:SF10">
    <property type="entry name" value="CONTACTIN-1"/>
    <property type="match status" value="1"/>
</dbReference>
<dbReference type="GO" id="GO:0007420">
    <property type="term" value="P:brain development"/>
    <property type="evidence" value="ECO:0007669"/>
    <property type="project" value="TreeGrafter"/>
</dbReference>
<keyword evidence="5" id="KW-0732">Signal</keyword>
<feature type="domain" description="Ig-like" evidence="13">
    <location>
        <begin position="344"/>
        <end position="431"/>
    </location>
</feature>
<dbReference type="InterPro" id="IPR013783">
    <property type="entry name" value="Ig-like_fold"/>
</dbReference>
<dbReference type="FunFam" id="2.60.40.10:FF:000047">
    <property type="entry name" value="Contactin 1"/>
    <property type="match status" value="1"/>
</dbReference>
<reference evidence="15" key="1">
    <citation type="submission" date="2020-10" db="EMBL/GenBank/DDBJ databases">
        <title>Chromosome-scale genome assembly of the Allis shad, Alosa alosa.</title>
        <authorList>
            <person name="Margot Z."/>
            <person name="Christophe K."/>
            <person name="Cabau C."/>
            <person name="Louis A."/>
            <person name="Berthelot C."/>
            <person name="Parey E."/>
            <person name="Roest Crollius H."/>
            <person name="Montfort J."/>
            <person name="Robinson-Rechavi M."/>
            <person name="Bucao C."/>
            <person name="Bouchez O."/>
            <person name="Gislard M."/>
            <person name="Lluch J."/>
            <person name="Milhes M."/>
            <person name="Lampietro C."/>
            <person name="Lopez Roques C."/>
            <person name="Donnadieu C."/>
            <person name="Braasch I."/>
            <person name="Desvignes T."/>
            <person name="Postlethwait J."/>
            <person name="Bobe J."/>
            <person name="Guiguen Y."/>
        </authorList>
    </citation>
    <scope>NUCLEOTIDE SEQUENCE</scope>
    <source>
        <strain evidence="15">M-15738</strain>
        <tissue evidence="15">Blood</tissue>
    </source>
</reference>
<evidence type="ECO:0000256" key="2">
    <source>
        <dbReference type="ARBA" id="ARBA00009812"/>
    </source>
</evidence>
<dbReference type="InterPro" id="IPR036116">
    <property type="entry name" value="FN3_sf"/>
</dbReference>